<protein>
    <submittedName>
        <fullName evidence="1">Uncharacterized protein</fullName>
    </submittedName>
</protein>
<dbReference type="OrthoDB" id="10569311at2759"/>
<sequence length="112" mass="12349">EYEHGTNGWTIGHLDGNSFHIVTRNSNPVCPEGINGAYDRDITHDSTFNIACHSEKVKIDCCPKVKISSSSVVAKAQSAHLGEYSLMGVTMAILYTTKRVKMSRATFSTERQ</sequence>
<evidence type="ECO:0000313" key="2">
    <source>
        <dbReference type="Proteomes" id="UP000595437"/>
    </source>
</evidence>
<dbReference type="AlphaFoldDB" id="A0A7T8KB47"/>
<proteinExistence type="predicted"/>
<feature type="non-terminal residue" evidence="1">
    <location>
        <position position="112"/>
    </location>
</feature>
<feature type="non-terminal residue" evidence="1">
    <location>
        <position position="1"/>
    </location>
</feature>
<keyword evidence="2" id="KW-1185">Reference proteome</keyword>
<name>A0A7T8KB47_CALRO</name>
<gene>
    <name evidence="1" type="ORF">FKW44_004742</name>
</gene>
<reference evidence="2" key="1">
    <citation type="submission" date="2021-01" db="EMBL/GenBank/DDBJ databases">
        <title>Caligus Genome Assembly.</title>
        <authorList>
            <person name="Gallardo-Escarate C."/>
        </authorList>
    </citation>
    <scope>NUCLEOTIDE SEQUENCE [LARGE SCALE GENOMIC DNA]</scope>
</reference>
<dbReference type="Proteomes" id="UP000595437">
    <property type="component" value="Chromosome 3"/>
</dbReference>
<accession>A0A7T8KB47</accession>
<organism evidence="1 2">
    <name type="scientific">Caligus rogercresseyi</name>
    <name type="common">Sea louse</name>
    <dbReference type="NCBI Taxonomy" id="217165"/>
    <lineage>
        <taxon>Eukaryota</taxon>
        <taxon>Metazoa</taxon>
        <taxon>Ecdysozoa</taxon>
        <taxon>Arthropoda</taxon>
        <taxon>Crustacea</taxon>
        <taxon>Multicrustacea</taxon>
        <taxon>Hexanauplia</taxon>
        <taxon>Copepoda</taxon>
        <taxon>Siphonostomatoida</taxon>
        <taxon>Caligidae</taxon>
        <taxon>Caligus</taxon>
    </lineage>
</organism>
<dbReference type="EMBL" id="CP045892">
    <property type="protein sequence ID" value="QQP52556.1"/>
    <property type="molecule type" value="Genomic_DNA"/>
</dbReference>
<evidence type="ECO:0000313" key="1">
    <source>
        <dbReference type="EMBL" id="QQP52556.1"/>
    </source>
</evidence>